<dbReference type="EMBL" id="CH473959">
    <property type="protein sequence ID" value="EDM15401.1"/>
    <property type="molecule type" value="Genomic_DNA"/>
</dbReference>
<proteinExistence type="predicted"/>
<sequence>MISRNLTSAMLCGTGTETCP</sequence>
<name>A6IEW4_RAT</name>
<evidence type="ECO:0000313" key="2">
    <source>
        <dbReference type="Proteomes" id="UP000234681"/>
    </source>
</evidence>
<dbReference type="AlphaFoldDB" id="A6IEW4"/>
<dbReference type="Proteomes" id="UP000234681">
    <property type="component" value="Chromosome 4"/>
</dbReference>
<feature type="non-terminal residue" evidence="1">
    <location>
        <position position="20"/>
    </location>
</feature>
<gene>
    <name evidence="1" type="ORF">rCG_27836</name>
</gene>
<evidence type="ECO:0000313" key="1">
    <source>
        <dbReference type="EMBL" id="EDM15401.1"/>
    </source>
</evidence>
<protein>
    <submittedName>
        <fullName evidence="1">RCG27836</fullName>
    </submittedName>
</protein>
<organism evidence="1 2">
    <name type="scientific">Rattus norvegicus</name>
    <name type="common">Rat</name>
    <dbReference type="NCBI Taxonomy" id="10116"/>
    <lineage>
        <taxon>Eukaryota</taxon>
        <taxon>Metazoa</taxon>
        <taxon>Chordata</taxon>
        <taxon>Craniata</taxon>
        <taxon>Vertebrata</taxon>
        <taxon>Euteleostomi</taxon>
        <taxon>Mammalia</taxon>
        <taxon>Eutheria</taxon>
        <taxon>Euarchontoglires</taxon>
        <taxon>Glires</taxon>
        <taxon>Rodentia</taxon>
        <taxon>Myomorpha</taxon>
        <taxon>Muroidea</taxon>
        <taxon>Muridae</taxon>
        <taxon>Murinae</taxon>
        <taxon>Rattus</taxon>
    </lineage>
</organism>
<accession>A6IEW4</accession>
<reference evidence="2" key="1">
    <citation type="submission" date="2005-09" db="EMBL/GenBank/DDBJ databases">
        <authorList>
            <person name="Mural R.J."/>
            <person name="Li P.W."/>
            <person name="Adams M.D."/>
            <person name="Amanatides P.G."/>
            <person name="Baden-Tillson H."/>
            <person name="Barnstead M."/>
            <person name="Chin S.H."/>
            <person name="Dew I."/>
            <person name="Evans C.A."/>
            <person name="Ferriera S."/>
            <person name="Flanigan M."/>
            <person name="Fosler C."/>
            <person name="Glodek A."/>
            <person name="Gu Z."/>
            <person name="Holt R.A."/>
            <person name="Jennings D."/>
            <person name="Kraft C.L."/>
            <person name="Lu F."/>
            <person name="Nguyen T."/>
            <person name="Nusskern D.R."/>
            <person name="Pfannkoch C.M."/>
            <person name="Sitter C."/>
            <person name="Sutton G.G."/>
            <person name="Venter J.C."/>
            <person name="Wang Z."/>
            <person name="Woodage T."/>
            <person name="Zheng X.H."/>
            <person name="Zhong F."/>
        </authorList>
    </citation>
    <scope>NUCLEOTIDE SEQUENCE [LARGE SCALE GENOMIC DNA]</scope>
    <source>
        <strain>BN</strain>
        <strain evidence="2">Sprague-Dawley</strain>
    </source>
</reference>